<evidence type="ECO:0000259" key="9">
    <source>
        <dbReference type="PROSITE" id="PS00434"/>
    </source>
</evidence>
<keyword evidence="7" id="KW-0539">Nucleus</keyword>
<dbReference type="SMART" id="SM00415">
    <property type="entry name" value="HSF"/>
    <property type="match status" value="1"/>
</dbReference>
<protein>
    <recommendedName>
        <fullName evidence="9">HSF-type DNA-binding domain-containing protein</fullName>
    </recommendedName>
</protein>
<keyword evidence="3" id="KW-0805">Transcription regulation</keyword>
<gene>
    <name evidence="10" type="ORF">Nepgr_025625</name>
</gene>
<dbReference type="GO" id="GO:0034605">
    <property type="term" value="P:cellular response to heat"/>
    <property type="evidence" value="ECO:0007669"/>
    <property type="project" value="TreeGrafter"/>
</dbReference>
<dbReference type="EMBL" id="BSYO01000026">
    <property type="protein sequence ID" value="GMH23782.1"/>
    <property type="molecule type" value="Genomic_DNA"/>
</dbReference>
<proteinExistence type="inferred from homology"/>
<evidence type="ECO:0000313" key="10">
    <source>
        <dbReference type="EMBL" id="GMH23782.1"/>
    </source>
</evidence>
<dbReference type="PROSITE" id="PS00434">
    <property type="entry name" value="HSF_DOMAIN"/>
    <property type="match status" value="1"/>
</dbReference>
<dbReference type="Gene3D" id="1.10.10.10">
    <property type="entry name" value="Winged helix-like DNA-binding domain superfamily/Winged helix DNA-binding domain"/>
    <property type="match status" value="1"/>
</dbReference>
<dbReference type="InterPro" id="IPR036390">
    <property type="entry name" value="WH_DNA-bd_sf"/>
</dbReference>
<organism evidence="10 11">
    <name type="scientific">Nepenthes gracilis</name>
    <name type="common">Slender pitcher plant</name>
    <dbReference type="NCBI Taxonomy" id="150966"/>
    <lineage>
        <taxon>Eukaryota</taxon>
        <taxon>Viridiplantae</taxon>
        <taxon>Streptophyta</taxon>
        <taxon>Embryophyta</taxon>
        <taxon>Tracheophyta</taxon>
        <taxon>Spermatophyta</taxon>
        <taxon>Magnoliopsida</taxon>
        <taxon>eudicotyledons</taxon>
        <taxon>Gunneridae</taxon>
        <taxon>Pentapetalae</taxon>
        <taxon>Caryophyllales</taxon>
        <taxon>Nepenthaceae</taxon>
        <taxon>Nepenthes</taxon>
    </lineage>
</organism>
<comment type="caution">
    <text evidence="10">The sequence shown here is derived from an EMBL/GenBank/DDBJ whole genome shotgun (WGS) entry which is preliminary data.</text>
</comment>
<evidence type="ECO:0000256" key="7">
    <source>
        <dbReference type="ARBA" id="ARBA00023242"/>
    </source>
</evidence>
<dbReference type="PRINTS" id="PR00056">
    <property type="entry name" value="HSFDOMAIN"/>
</dbReference>
<keyword evidence="11" id="KW-1185">Reference proteome</keyword>
<comment type="similarity">
    <text evidence="8">Belongs to the HSF family.</text>
</comment>
<comment type="subcellular location">
    <subcellularLocation>
        <location evidence="1">Nucleus</location>
    </subcellularLocation>
</comment>
<evidence type="ECO:0000256" key="1">
    <source>
        <dbReference type="ARBA" id="ARBA00004123"/>
    </source>
</evidence>
<keyword evidence="5" id="KW-0238">DNA-binding</keyword>
<dbReference type="FunFam" id="1.10.10.10:FF:000057">
    <property type="entry name" value="Heat shock transcription factor 1"/>
    <property type="match status" value="1"/>
</dbReference>
<evidence type="ECO:0000256" key="6">
    <source>
        <dbReference type="ARBA" id="ARBA00023163"/>
    </source>
</evidence>
<dbReference type="AlphaFoldDB" id="A0AAD3T6U3"/>
<evidence type="ECO:0000256" key="5">
    <source>
        <dbReference type="ARBA" id="ARBA00023125"/>
    </source>
</evidence>
<keyword evidence="6" id="KW-0804">Transcription</keyword>
<dbReference type="Pfam" id="PF00447">
    <property type="entry name" value="HSF_DNA-bind"/>
    <property type="match status" value="1"/>
</dbReference>
<dbReference type="SUPFAM" id="SSF46785">
    <property type="entry name" value="Winged helix' DNA-binding domain"/>
    <property type="match status" value="1"/>
</dbReference>
<evidence type="ECO:0000256" key="2">
    <source>
        <dbReference type="ARBA" id="ARBA00022553"/>
    </source>
</evidence>
<dbReference type="InterPro" id="IPR000232">
    <property type="entry name" value="HSF_DNA-bd"/>
</dbReference>
<keyword evidence="4" id="KW-0346">Stress response</keyword>
<dbReference type="GO" id="GO:0006357">
    <property type="term" value="P:regulation of transcription by RNA polymerase II"/>
    <property type="evidence" value="ECO:0007669"/>
    <property type="project" value="TreeGrafter"/>
</dbReference>
<dbReference type="GO" id="GO:0005634">
    <property type="term" value="C:nucleus"/>
    <property type="evidence" value="ECO:0007669"/>
    <property type="project" value="UniProtKB-SubCell"/>
</dbReference>
<keyword evidence="2" id="KW-0597">Phosphoprotein</keyword>
<dbReference type="InterPro" id="IPR036388">
    <property type="entry name" value="WH-like_DNA-bd_sf"/>
</dbReference>
<evidence type="ECO:0000256" key="8">
    <source>
        <dbReference type="RuleBase" id="RU004020"/>
    </source>
</evidence>
<evidence type="ECO:0000256" key="4">
    <source>
        <dbReference type="ARBA" id="ARBA00023016"/>
    </source>
</evidence>
<dbReference type="GO" id="GO:0003700">
    <property type="term" value="F:DNA-binding transcription factor activity"/>
    <property type="evidence" value="ECO:0007669"/>
    <property type="project" value="InterPro"/>
</dbReference>
<reference evidence="10" key="1">
    <citation type="submission" date="2023-05" db="EMBL/GenBank/DDBJ databases">
        <title>Nepenthes gracilis genome sequencing.</title>
        <authorList>
            <person name="Fukushima K."/>
        </authorList>
    </citation>
    <scope>NUCLEOTIDE SEQUENCE</scope>
    <source>
        <strain evidence="10">SING2019-196</strain>
    </source>
</reference>
<dbReference type="PANTHER" id="PTHR10015:SF322">
    <property type="entry name" value="HEAT STRESS TRANSCRIPTION FACTOR A-7A"/>
    <property type="match status" value="1"/>
</dbReference>
<accession>A0AAD3T6U3</accession>
<feature type="domain" description="HSF-type DNA-binding" evidence="9">
    <location>
        <begin position="143"/>
        <end position="167"/>
    </location>
</feature>
<dbReference type="PANTHER" id="PTHR10015">
    <property type="entry name" value="HEAT SHOCK TRANSCRIPTION FACTOR"/>
    <property type="match status" value="1"/>
</dbReference>
<evidence type="ECO:0000256" key="3">
    <source>
        <dbReference type="ARBA" id="ARBA00023015"/>
    </source>
</evidence>
<dbReference type="Proteomes" id="UP001279734">
    <property type="component" value="Unassembled WGS sequence"/>
</dbReference>
<sequence>MTTGVVEDEVSRKVDEFGCLGSGYGGGFGGGDGRAGRFEGGEKSIVVLEQRAKPLDCQVIIKEEEQEFVLGEGCSAHGGCGGRSSITDLPKPMEGLHVGGPPPFLTKTFEMVEDPETDPVVSWSVIGDSFIVWDPHNFSLNLLPKCFKHSNFSSFIRQLNTYGFRKVNLDRWEFANAGFQRGKRHLLKNIRRRNHSSNNSSTHKQQIERGNEVERLMKEQNMFKMDILGLRKQQEAADKHVASIEERVSCTEWKQQQMVKLIAKAMKRASFAQQLTQKGKHRQVLSSGQISKKHRLASNEHMDEPGAMQLERNSLFSLTMDDGSTTPTGDQKSCLTADTSVSDLSSGNFIMWEKLMEDDMICENEEPEEELARHHSKIVHELEDLITKPPGLVGYAPEIE</sequence>
<name>A0AAD3T6U3_NEPGR</name>
<dbReference type="GO" id="GO:0000978">
    <property type="term" value="F:RNA polymerase II cis-regulatory region sequence-specific DNA binding"/>
    <property type="evidence" value="ECO:0007669"/>
    <property type="project" value="TreeGrafter"/>
</dbReference>
<evidence type="ECO:0000313" key="11">
    <source>
        <dbReference type="Proteomes" id="UP001279734"/>
    </source>
</evidence>